<dbReference type="InterPro" id="IPR053140">
    <property type="entry name" value="GDSL_Rv0518-like"/>
</dbReference>
<dbReference type="PANTHER" id="PTHR43784">
    <property type="entry name" value="GDSL-LIKE LIPASE/ACYLHYDROLASE, PUTATIVE (AFU_ORTHOLOGUE AFUA_2G00820)-RELATED"/>
    <property type="match status" value="1"/>
</dbReference>
<dbReference type="PANTHER" id="PTHR43784:SF2">
    <property type="entry name" value="GDSL-LIKE LIPASE_ACYLHYDROLASE, PUTATIVE (AFU_ORTHOLOGUE AFUA_2G00820)-RELATED"/>
    <property type="match status" value="1"/>
</dbReference>
<dbReference type="Proteomes" id="UP001165079">
    <property type="component" value="Unassembled WGS sequence"/>
</dbReference>
<comment type="caution">
    <text evidence="3">The sequence shown here is derived from an EMBL/GenBank/DDBJ whole genome shotgun (WGS) entry which is preliminary data.</text>
</comment>
<dbReference type="InterPro" id="IPR013830">
    <property type="entry name" value="SGNH_hydro"/>
</dbReference>
<gene>
    <name evidence="3" type="ORF">Afil01_15250</name>
</gene>
<protein>
    <submittedName>
        <fullName evidence="3">SGNH hydrolase</fullName>
    </submittedName>
</protein>
<reference evidence="3" key="1">
    <citation type="submission" date="2023-03" db="EMBL/GenBank/DDBJ databases">
        <title>Actinorhabdospora filicis NBRC 111898.</title>
        <authorList>
            <person name="Ichikawa N."/>
            <person name="Sato H."/>
            <person name="Tonouchi N."/>
        </authorList>
    </citation>
    <scope>NUCLEOTIDE SEQUENCE</scope>
    <source>
        <strain evidence="3">NBRC 111898</strain>
    </source>
</reference>
<keyword evidence="1" id="KW-0732">Signal</keyword>
<dbReference type="GO" id="GO:0016787">
    <property type="term" value="F:hydrolase activity"/>
    <property type="evidence" value="ECO:0007669"/>
    <property type="project" value="UniProtKB-KW"/>
</dbReference>
<dbReference type="AlphaFoldDB" id="A0A9W6W885"/>
<dbReference type="SUPFAM" id="SSF52266">
    <property type="entry name" value="SGNH hydrolase"/>
    <property type="match status" value="1"/>
</dbReference>
<dbReference type="EMBL" id="BSTX01000001">
    <property type="protein sequence ID" value="GLZ76718.1"/>
    <property type="molecule type" value="Genomic_DNA"/>
</dbReference>
<organism evidence="3 4">
    <name type="scientific">Actinorhabdospora filicis</name>
    <dbReference type="NCBI Taxonomy" id="1785913"/>
    <lineage>
        <taxon>Bacteria</taxon>
        <taxon>Bacillati</taxon>
        <taxon>Actinomycetota</taxon>
        <taxon>Actinomycetes</taxon>
        <taxon>Micromonosporales</taxon>
        <taxon>Micromonosporaceae</taxon>
        <taxon>Actinorhabdospora</taxon>
    </lineage>
</organism>
<keyword evidence="3" id="KW-0378">Hydrolase</keyword>
<evidence type="ECO:0000313" key="3">
    <source>
        <dbReference type="EMBL" id="GLZ76718.1"/>
    </source>
</evidence>
<dbReference type="Pfam" id="PF13472">
    <property type="entry name" value="Lipase_GDSL_2"/>
    <property type="match status" value="1"/>
</dbReference>
<evidence type="ECO:0000256" key="1">
    <source>
        <dbReference type="SAM" id="SignalP"/>
    </source>
</evidence>
<dbReference type="CDD" id="cd01830">
    <property type="entry name" value="XynE_like"/>
    <property type="match status" value="1"/>
</dbReference>
<accession>A0A9W6W885</accession>
<name>A0A9W6W885_9ACTN</name>
<keyword evidence="4" id="KW-1185">Reference proteome</keyword>
<feature type="domain" description="SGNH hydrolase-type esterase" evidence="2">
    <location>
        <begin position="207"/>
        <end position="391"/>
    </location>
</feature>
<feature type="chain" id="PRO_5040974999" evidence="1">
    <location>
        <begin position="26"/>
        <end position="403"/>
    </location>
</feature>
<dbReference type="Gene3D" id="3.40.50.1110">
    <property type="entry name" value="SGNH hydrolase"/>
    <property type="match status" value="1"/>
</dbReference>
<proteinExistence type="predicted"/>
<dbReference type="InterPro" id="IPR036514">
    <property type="entry name" value="SGNH_hydro_sf"/>
</dbReference>
<evidence type="ECO:0000313" key="4">
    <source>
        <dbReference type="Proteomes" id="UP001165079"/>
    </source>
</evidence>
<evidence type="ECO:0000259" key="2">
    <source>
        <dbReference type="Pfam" id="PF13472"/>
    </source>
</evidence>
<dbReference type="RefSeq" id="WP_285661881.1">
    <property type="nucleotide sequence ID" value="NZ_BSTX01000001.1"/>
</dbReference>
<feature type="signal peptide" evidence="1">
    <location>
        <begin position="1"/>
        <end position="25"/>
    </location>
</feature>
<sequence length="403" mass="41829">MIKTKIAAALLATAASVSLAAPAEAAPPWSGAWARAQQVAAPESWAGPNWSLTGFADQTLRQELRLTEGGSRLRIELSNVYGDRPLKVAGATVGLAGPGGSVVPGTVRTLTFGGRSSVAVAAGRELMSDAANLRTAALDRISVTLYFKEATGPATFHEAASDLAYVAGGDRRYSTKSLGTQTSHSSYFLSGAEVSGHGPRRQSIVTFGDSITDGVGSAQGADNRYPDKLAERLGGRYGVLNAGISGNQVLADSPLYGESGLHRFERDALGQPGVRTVVLLEGVNDIGMSGWTGTPVTAEALIAGYRTLIAAAHERGVRIVGGTVTPFKGSYYDTPANEAVRDAVNAWIRGSGEFDAVADFDLAVSDPADRDRMLPLYSAGSDGLHPNDAGLAAMARAIPLSIL</sequence>